<sequence length="162" mass="17123">MISRNILMCSAILLAACAPQEAAEPVAAEAPSVHPVSGLEVVSLAVKSDGETFQFSVEVARTSAEQAQGLMFRTELGPNEGMIFPRNPPDIASFWMRNTPLPLDIIFVGVDGKIMNIAANTVPYSLESVSAAGQTSLVLEIPGGRAEELGIGPGDAVDWRDQ</sequence>
<dbReference type="AlphaFoldDB" id="A0A6I4V3U7"/>
<dbReference type="Proteomes" id="UP000471435">
    <property type="component" value="Unassembled WGS sequence"/>
</dbReference>
<dbReference type="EMBL" id="WTYP01000002">
    <property type="protein sequence ID" value="MXP48405.1"/>
    <property type="molecule type" value="Genomic_DNA"/>
</dbReference>
<organism evidence="2 3">
    <name type="scientific">Pontixanthobacter luteolus</name>
    <dbReference type="NCBI Taxonomy" id="295089"/>
    <lineage>
        <taxon>Bacteria</taxon>
        <taxon>Pseudomonadati</taxon>
        <taxon>Pseudomonadota</taxon>
        <taxon>Alphaproteobacteria</taxon>
        <taxon>Sphingomonadales</taxon>
        <taxon>Erythrobacteraceae</taxon>
        <taxon>Pontixanthobacter</taxon>
    </lineage>
</organism>
<proteinExistence type="predicted"/>
<dbReference type="PROSITE" id="PS51257">
    <property type="entry name" value="PROKAR_LIPOPROTEIN"/>
    <property type="match status" value="1"/>
</dbReference>
<keyword evidence="3" id="KW-1185">Reference proteome</keyword>
<dbReference type="Gene3D" id="2.60.120.1140">
    <property type="entry name" value="Protein of unknown function DUF192"/>
    <property type="match status" value="1"/>
</dbReference>
<protein>
    <submittedName>
        <fullName evidence="2">DUF192 domain-containing protein</fullName>
    </submittedName>
</protein>
<dbReference type="PANTHER" id="PTHR37953">
    <property type="entry name" value="UPF0127 PROTEIN MJ1496"/>
    <property type="match status" value="1"/>
</dbReference>
<accession>A0A6I4V3U7</accession>
<dbReference type="PANTHER" id="PTHR37953:SF1">
    <property type="entry name" value="UPF0127 PROTEIN MJ1496"/>
    <property type="match status" value="1"/>
</dbReference>
<dbReference type="OrthoDB" id="9808290at2"/>
<dbReference type="InterPro" id="IPR003795">
    <property type="entry name" value="DUF192"/>
</dbReference>
<keyword evidence="1" id="KW-0732">Signal</keyword>
<gene>
    <name evidence="2" type="ORF">GRI43_13500</name>
</gene>
<evidence type="ECO:0000313" key="2">
    <source>
        <dbReference type="EMBL" id="MXP48405.1"/>
    </source>
</evidence>
<name>A0A6I4V3U7_9SPHN</name>
<dbReference type="Pfam" id="PF02643">
    <property type="entry name" value="DUF192"/>
    <property type="match status" value="1"/>
</dbReference>
<evidence type="ECO:0000256" key="1">
    <source>
        <dbReference type="SAM" id="SignalP"/>
    </source>
</evidence>
<reference evidence="2 3" key="1">
    <citation type="submission" date="2019-12" db="EMBL/GenBank/DDBJ databases">
        <title>Genomic-based taxomic classification of the family Erythrobacteraceae.</title>
        <authorList>
            <person name="Xu L."/>
        </authorList>
    </citation>
    <scope>NUCLEOTIDE SEQUENCE [LARGE SCALE GENOMIC DNA]</scope>
    <source>
        <strain evidence="2 3">SW-109</strain>
    </source>
</reference>
<dbReference type="RefSeq" id="WP_160731591.1">
    <property type="nucleotide sequence ID" value="NZ_WTYP01000002.1"/>
</dbReference>
<dbReference type="InterPro" id="IPR038695">
    <property type="entry name" value="Saro_0823-like_sf"/>
</dbReference>
<feature type="chain" id="PRO_5026046864" evidence="1">
    <location>
        <begin position="23"/>
        <end position="162"/>
    </location>
</feature>
<feature type="signal peptide" evidence="1">
    <location>
        <begin position="1"/>
        <end position="22"/>
    </location>
</feature>
<evidence type="ECO:0000313" key="3">
    <source>
        <dbReference type="Proteomes" id="UP000471435"/>
    </source>
</evidence>
<comment type="caution">
    <text evidence="2">The sequence shown here is derived from an EMBL/GenBank/DDBJ whole genome shotgun (WGS) entry which is preliminary data.</text>
</comment>